<accession>A0A1E3QBD0</accession>
<name>A0A1E3QBD0_LIPST</name>
<gene>
    <name evidence="2" type="ORF">LIPSTDRAFT_234885</name>
</gene>
<evidence type="ECO:0000313" key="2">
    <source>
        <dbReference type="EMBL" id="ODQ74971.1"/>
    </source>
</evidence>
<proteinExistence type="predicted"/>
<keyword evidence="1" id="KW-0812">Transmembrane</keyword>
<evidence type="ECO:0000256" key="1">
    <source>
        <dbReference type="SAM" id="Phobius"/>
    </source>
</evidence>
<dbReference type="AlphaFoldDB" id="A0A1E3QBD0"/>
<organism evidence="2 3">
    <name type="scientific">Lipomyces starkeyi NRRL Y-11557</name>
    <dbReference type="NCBI Taxonomy" id="675824"/>
    <lineage>
        <taxon>Eukaryota</taxon>
        <taxon>Fungi</taxon>
        <taxon>Dikarya</taxon>
        <taxon>Ascomycota</taxon>
        <taxon>Saccharomycotina</taxon>
        <taxon>Lipomycetes</taxon>
        <taxon>Lipomycetales</taxon>
        <taxon>Lipomycetaceae</taxon>
        <taxon>Lipomyces</taxon>
    </lineage>
</organism>
<evidence type="ECO:0000313" key="3">
    <source>
        <dbReference type="Proteomes" id="UP000094385"/>
    </source>
</evidence>
<protein>
    <submittedName>
        <fullName evidence="2">Uncharacterized protein</fullName>
    </submittedName>
</protein>
<keyword evidence="1" id="KW-0472">Membrane</keyword>
<dbReference type="EMBL" id="KV454291">
    <property type="protein sequence ID" value="ODQ74971.1"/>
    <property type="molecule type" value="Genomic_DNA"/>
</dbReference>
<sequence length="74" mass="8385">MIVYSTYLFAFVLPFPRLRIIFARVLSCLMGAGGSFIRSIQGKCAFDDPHVRKLKRVALARVVFTRPSPSLLRI</sequence>
<feature type="transmembrane region" description="Helical" evidence="1">
    <location>
        <begin position="20"/>
        <end position="37"/>
    </location>
</feature>
<keyword evidence="1" id="KW-1133">Transmembrane helix</keyword>
<keyword evidence="3" id="KW-1185">Reference proteome</keyword>
<reference evidence="2 3" key="1">
    <citation type="journal article" date="2016" name="Proc. Natl. Acad. Sci. U.S.A.">
        <title>Comparative genomics of biotechnologically important yeasts.</title>
        <authorList>
            <person name="Riley R."/>
            <person name="Haridas S."/>
            <person name="Wolfe K.H."/>
            <person name="Lopes M.R."/>
            <person name="Hittinger C.T."/>
            <person name="Goeker M."/>
            <person name="Salamov A.A."/>
            <person name="Wisecaver J.H."/>
            <person name="Long T.M."/>
            <person name="Calvey C.H."/>
            <person name="Aerts A.L."/>
            <person name="Barry K.W."/>
            <person name="Choi C."/>
            <person name="Clum A."/>
            <person name="Coughlan A.Y."/>
            <person name="Deshpande S."/>
            <person name="Douglass A.P."/>
            <person name="Hanson S.J."/>
            <person name="Klenk H.-P."/>
            <person name="LaButti K.M."/>
            <person name="Lapidus A."/>
            <person name="Lindquist E.A."/>
            <person name="Lipzen A.M."/>
            <person name="Meier-Kolthoff J.P."/>
            <person name="Ohm R.A."/>
            <person name="Otillar R.P."/>
            <person name="Pangilinan J.L."/>
            <person name="Peng Y."/>
            <person name="Rokas A."/>
            <person name="Rosa C.A."/>
            <person name="Scheuner C."/>
            <person name="Sibirny A.A."/>
            <person name="Slot J.C."/>
            <person name="Stielow J.B."/>
            <person name="Sun H."/>
            <person name="Kurtzman C.P."/>
            <person name="Blackwell M."/>
            <person name="Grigoriev I.V."/>
            <person name="Jeffries T.W."/>
        </authorList>
    </citation>
    <scope>NUCLEOTIDE SEQUENCE [LARGE SCALE GENOMIC DNA]</scope>
    <source>
        <strain evidence="2 3">NRRL Y-11557</strain>
    </source>
</reference>
<dbReference type="Proteomes" id="UP000094385">
    <property type="component" value="Unassembled WGS sequence"/>
</dbReference>